<evidence type="ECO:0000313" key="9">
    <source>
        <dbReference type="WBParaSite" id="TASK_0000050901-mRNA-1"/>
    </source>
</evidence>
<reference evidence="7 8" key="2">
    <citation type="submission" date="2018-11" db="EMBL/GenBank/DDBJ databases">
        <authorList>
            <consortium name="Pathogen Informatics"/>
        </authorList>
    </citation>
    <scope>NUCLEOTIDE SEQUENCE [LARGE SCALE GENOMIC DNA]</scope>
</reference>
<evidence type="ECO:0000313" key="8">
    <source>
        <dbReference type="Proteomes" id="UP000282613"/>
    </source>
</evidence>
<evidence type="ECO:0000256" key="4">
    <source>
        <dbReference type="ARBA" id="ARBA00023242"/>
    </source>
</evidence>
<feature type="region of interest" description="Disordered" evidence="6">
    <location>
        <begin position="30"/>
        <end position="49"/>
    </location>
</feature>
<name>A0A0R3VTF1_TAEAS</name>
<feature type="region of interest" description="Disordered" evidence="6">
    <location>
        <begin position="251"/>
        <end position="350"/>
    </location>
</feature>
<feature type="compositionally biased region" description="Polar residues" evidence="6">
    <location>
        <begin position="341"/>
        <end position="350"/>
    </location>
</feature>
<evidence type="ECO:0000256" key="2">
    <source>
        <dbReference type="ARBA" id="ARBA00007774"/>
    </source>
</evidence>
<dbReference type="WBParaSite" id="TASK_0000050901-mRNA-1">
    <property type="protein sequence ID" value="TASK_0000050901-mRNA-1"/>
    <property type="gene ID" value="TASK_0000050901"/>
</dbReference>
<keyword evidence="8" id="KW-1185">Reference proteome</keyword>
<comment type="similarity">
    <text evidence="2">Belongs to the UTP14 family.</text>
</comment>
<dbReference type="PANTHER" id="PTHR14150">
    <property type="entry name" value="U3 SMALL NUCLEOLAR RNA-ASSOCIATED PROTEIN 14"/>
    <property type="match status" value="1"/>
</dbReference>
<reference evidence="9" key="1">
    <citation type="submission" date="2017-02" db="UniProtKB">
        <authorList>
            <consortium name="WormBaseParasite"/>
        </authorList>
    </citation>
    <scope>IDENTIFICATION</scope>
</reference>
<dbReference type="GO" id="GO:0032040">
    <property type="term" value="C:small-subunit processome"/>
    <property type="evidence" value="ECO:0007669"/>
    <property type="project" value="InterPro"/>
</dbReference>
<dbReference type="InterPro" id="IPR006709">
    <property type="entry name" value="SSU_processome_Utp14"/>
</dbReference>
<gene>
    <name evidence="7" type="ORF">TASK_LOCUS510</name>
</gene>
<evidence type="ECO:0000256" key="6">
    <source>
        <dbReference type="SAM" id="MobiDB-lite"/>
    </source>
</evidence>
<sequence>MANIPALPNANVWGLLKLKSGSKTAQAKRLRRLQQDSTPLGAPDDFRDEKKNRRVKFNLNRERLNLWKGPVHQNRLADQLIFPLQSHAVQFSTSDEAKEAKQQKALEALKGDDESLQGKLSKVLYRNAVEPCSAVDKEIDEQLKLARKMCHKASDQMKQRLREVALLRKAKLQKRIKSKNYHRRAKRRNMKEFEKDIVLLRKNNPQAFAERLLEVERIRAKERASLRHRTGGKFAKIQRLRARYDKEARDAVASMHDQARDLTKRRQNFDGDDDSDSVISEVDLSSSEEEETDEEEVEVDATEVEGEEEIAPHLASWWAKVENQPQGPTPTGADEGDGVEKTTTVPSAPTILSTLASDEMLRKSAPVPANTNADPRAADGLDQTDENFFTALQEAMGEVGEVESAAAEFEEEKRAVKEEEALKDLDTFLPGWNRWTGPGTEAADEELRRKRLIRAPKRKRRDLGRAKVIIRERVNEELRKHLVKKIPFPYAKPQQYEQAMAQPVSREWTTEAAHRELTKPKVVLKAGRVIKPINQDVALLREKDALQLLTGKKKV</sequence>
<dbReference type="PANTHER" id="PTHR14150:SF12">
    <property type="entry name" value="U3 SMALL NUCLEOLAR RNA-ASSOCIATED PROTEIN 14 HOMOLOG A"/>
    <property type="match status" value="1"/>
</dbReference>
<comment type="subcellular location">
    <subcellularLocation>
        <location evidence="1">Nucleus</location>
        <location evidence="1">Nucleolus</location>
    </subcellularLocation>
</comment>
<dbReference type="GO" id="GO:0006364">
    <property type="term" value="P:rRNA processing"/>
    <property type="evidence" value="ECO:0007669"/>
    <property type="project" value="InterPro"/>
</dbReference>
<feature type="compositionally biased region" description="Basic and acidic residues" evidence="6">
    <location>
        <begin position="257"/>
        <end position="269"/>
    </location>
</feature>
<dbReference type="Pfam" id="PF04615">
    <property type="entry name" value="Utp14"/>
    <property type="match status" value="2"/>
</dbReference>
<evidence type="ECO:0000256" key="5">
    <source>
        <dbReference type="SAM" id="Coils"/>
    </source>
</evidence>
<dbReference type="STRING" id="60517.A0A0R3VTF1"/>
<proteinExistence type="inferred from homology"/>
<feature type="coiled-coil region" evidence="5">
    <location>
        <begin position="392"/>
        <end position="422"/>
    </location>
</feature>
<keyword evidence="5" id="KW-0175">Coiled coil</keyword>
<evidence type="ECO:0000313" key="7">
    <source>
        <dbReference type="EMBL" id="VDK21140.1"/>
    </source>
</evidence>
<dbReference type="OrthoDB" id="277439at2759"/>
<evidence type="ECO:0000256" key="3">
    <source>
        <dbReference type="ARBA" id="ARBA00022553"/>
    </source>
</evidence>
<protein>
    <submittedName>
        <fullName evidence="9">U3 small nucleolar RNA-associated protein 14 A</fullName>
    </submittedName>
</protein>
<keyword evidence="3" id="KW-0597">Phosphoprotein</keyword>
<keyword evidence="4" id="KW-0539">Nucleus</keyword>
<accession>A0A0R3VTF1</accession>
<dbReference type="Proteomes" id="UP000282613">
    <property type="component" value="Unassembled WGS sequence"/>
</dbReference>
<evidence type="ECO:0000256" key="1">
    <source>
        <dbReference type="ARBA" id="ARBA00004604"/>
    </source>
</evidence>
<dbReference type="EMBL" id="UYRS01000066">
    <property type="protein sequence ID" value="VDK21140.1"/>
    <property type="molecule type" value="Genomic_DNA"/>
</dbReference>
<dbReference type="AlphaFoldDB" id="A0A0R3VTF1"/>
<feature type="compositionally biased region" description="Acidic residues" evidence="6">
    <location>
        <begin position="286"/>
        <end position="309"/>
    </location>
</feature>
<organism evidence="9">
    <name type="scientific">Taenia asiatica</name>
    <name type="common">Asian tapeworm</name>
    <dbReference type="NCBI Taxonomy" id="60517"/>
    <lineage>
        <taxon>Eukaryota</taxon>
        <taxon>Metazoa</taxon>
        <taxon>Spiralia</taxon>
        <taxon>Lophotrochozoa</taxon>
        <taxon>Platyhelminthes</taxon>
        <taxon>Cestoda</taxon>
        <taxon>Eucestoda</taxon>
        <taxon>Cyclophyllidea</taxon>
        <taxon>Taeniidae</taxon>
        <taxon>Taenia</taxon>
    </lineage>
</organism>